<sequence length="427" mass="47415">MTWLGRMWNRVTGWGNQPTSSRIVHTGRTIAGVYVDADTALKNATVWACVQYLTRAVSQLPWHVMVKDASGNATVSGTHPLDWLLSRRPCPDYGSFAWRQAMVGNALLRGNAYAEIQWDNRGMPYALWPIHPDRVAVRRAANGELEYEVWNNGGNTVVAARDMFHLRGFGDGVVGYNVIEYAAQSIGWAQATEVFGASYFGDGMNPTMIIETENTLSPEALEMLKAEVDQLYKGPRGRRTAILDAGMKANKITGTPDDGQFIETRQHQVEEICRWFGVPPHKVMHLLRATFSNIEHQSIEVVVDCVTPWVRLLEEEADYKLFGATNRQNFYTKMALQALMRGDNASRIAFYQGMHGMGMTINQILALEDMNGIGPEGDIPFVSNNVQPLSRALQDPAPPPEPSTVDDTSVDPAPKPNGALNGKPFRH</sequence>
<name>A0A068T3B9_NEOGA</name>
<accession>A0A068T3B9</accession>
<dbReference type="EMBL" id="HG938355">
    <property type="protein sequence ID" value="CDN52526.1"/>
    <property type="molecule type" value="Genomic_DNA"/>
</dbReference>
<evidence type="ECO:0000256" key="1">
    <source>
        <dbReference type="SAM" id="MobiDB-lite"/>
    </source>
</evidence>
<dbReference type="eggNOG" id="COG4695">
    <property type="taxonomic scope" value="Bacteria"/>
</dbReference>
<dbReference type="InterPro" id="IPR006427">
    <property type="entry name" value="Portal_HK97"/>
</dbReference>
<organism evidence="2 3">
    <name type="scientific">Neorhizobium galegae bv. officinalis bv. officinalis str. HAMBI 1141</name>
    <dbReference type="NCBI Taxonomy" id="1028801"/>
    <lineage>
        <taxon>Bacteria</taxon>
        <taxon>Pseudomonadati</taxon>
        <taxon>Pseudomonadota</taxon>
        <taxon>Alphaproteobacteria</taxon>
        <taxon>Hyphomicrobiales</taxon>
        <taxon>Rhizobiaceae</taxon>
        <taxon>Rhizobium/Agrobacterium group</taxon>
        <taxon>Neorhizobium</taxon>
    </lineage>
</organism>
<dbReference type="RefSeq" id="WP_157885057.1">
    <property type="nucleotide sequence ID" value="NZ_HG938355.1"/>
</dbReference>
<reference evidence="3" key="1">
    <citation type="journal article" date="2014" name="BMC Genomics">
        <title>Genome sequencing of two Neorhizobium galegae strains reveals a noeT gene responsible for the unusual acetylation of the nodulation factors.</title>
        <authorList>
            <person name="Osterman J."/>
            <person name="Marsh J."/>
            <person name="Laine P.K."/>
            <person name="Zeng Z."/>
            <person name="Alatalo E."/>
            <person name="Sullivan J.T."/>
            <person name="Young J.P."/>
            <person name="Thomas-Oates J."/>
            <person name="Paulin L."/>
            <person name="Lindstrom K."/>
        </authorList>
    </citation>
    <scope>NUCLEOTIDE SEQUENCE [LARGE SCALE GENOMIC DNA]</scope>
    <source>
        <strain evidence="3">HAMBI 1141</strain>
    </source>
</reference>
<feature type="region of interest" description="Disordered" evidence="1">
    <location>
        <begin position="387"/>
        <end position="427"/>
    </location>
</feature>
<protein>
    <submittedName>
        <fullName evidence="2">Portal protein, HK97 family</fullName>
    </submittedName>
</protein>
<dbReference type="NCBIfam" id="TIGR01537">
    <property type="entry name" value="portal_HK97"/>
    <property type="match status" value="1"/>
</dbReference>
<dbReference type="Proteomes" id="UP000028186">
    <property type="component" value="Chromosome I"/>
</dbReference>
<proteinExistence type="predicted"/>
<dbReference type="InterPro" id="IPR006944">
    <property type="entry name" value="Phage/GTA_portal"/>
</dbReference>
<evidence type="ECO:0000313" key="2">
    <source>
        <dbReference type="EMBL" id="CDN52526.1"/>
    </source>
</evidence>
<dbReference type="AlphaFoldDB" id="A0A068T3B9"/>
<dbReference type="KEGG" id="ngl:RG1141_CH01610"/>
<dbReference type="Pfam" id="PF04860">
    <property type="entry name" value="Phage_portal"/>
    <property type="match status" value="1"/>
</dbReference>
<dbReference type="HOGENOM" id="CLU_033789_0_1_5"/>
<dbReference type="PATRIC" id="fig|1028801.3.peg.154"/>
<gene>
    <name evidence="2" type="ORF">RG1141_CH01610</name>
</gene>
<evidence type="ECO:0000313" key="3">
    <source>
        <dbReference type="Proteomes" id="UP000028186"/>
    </source>
</evidence>